<dbReference type="SUPFAM" id="SSF50729">
    <property type="entry name" value="PH domain-like"/>
    <property type="match status" value="1"/>
</dbReference>
<reference evidence="3" key="1">
    <citation type="journal article" date="2020" name="Microb. Genom.">
        <title>Genetic diversity of clinical and environmental Mucorales isolates obtained from an investigation of mucormycosis cases among solid organ transplant recipients.</title>
        <authorList>
            <person name="Nguyen M.H."/>
            <person name="Kaul D."/>
            <person name="Muto C."/>
            <person name="Cheng S.J."/>
            <person name="Richter R.A."/>
            <person name="Bruno V.M."/>
            <person name="Liu G."/>
            <person name="Beyhan S."/>
            <person name="Sundermann A.J."/>
            <person name="Mounaud S."/>
            <person name="Pasculle A.W."/>
            <person name="Nierman W.C."/>
            <person name="Driscoll E."/>
            <person name="Cumbie R."/>
            <person name="Clancy C.J."/>
            <person name="Dupont C.L."/>
        </authorList>
    </citation>
    <scope>NUCLEOTIDE SEQUENCE</scope>
    <source>
        <strain evidence="3">GL11</strain>
    </source>
</reference>
<dbReference type="InterPro" id="IPR011993">
    <property type="entry name" value="PH-like_dom_sf"/>
</dbReference>
<dbReference type="Pfam" id="PF00169">
    <property type="entry name" value="PH"/>
    <property type="match status" value="1"/>
</dbReference>
<proteinExistence type="predicted"/>
<accession>A0A9P7BL59</accession>
<name>A0A9P7BL59_RHIOR</name>
<evidence type="ECO:0000313" key="3">
    <source>
        <dbReference type="EMBL" id="KAG1301075.1"/>
    </source>
</evidence>
<feature type="compositionally biased region" description="Low complexity" evidence="1">
    <location>
        <begin position="274"/>
        <end position="321"/>
    </location>
</feature>
<dbReference type="Gene3D" id="2.30.29.30">
    <property type="entry name" value="Pleckstrin-homology domain (PH domain)/Phosphotyrosine-binding domain (PTB)"/>
    <property type="match status" value="1"/>
</dbReference>
<dbReference type="OrthoDB" id="185175at2759"/>
<evidence type="ECO:0000256" key="1">
    <source>
        <dbReference type="SAM" id="MobiDB-lite"/>
    </source>
</evidence>
<sequence>MHPPMCIEQQQQQNMDISPTVFMDNNNMKDNNFRHSVASTATNTTTTTTSTQRLSVASSLEEDNTLAYCPRPYSLTNLLNINRPIEHTSFKNKLLNKFHANSKKAISDDTVMQNRVVIDPWCVSVRYALEHAICSDWMYKYETPTFSFAKSWKKRYCVLMDRTVYVFKSLKLTSPAKEYFVLTEDTFVFVTEEFKKGYVIEIRKPNFKWNIRCNSIDQMKFWLDLMKKVIACIKIGYDDNLNFTILSSITLTDDYRILIPTSTQNTKFSNRQSLPTPTIENNINPPLTLNRKSSTSTTSTLSSPHSTLTIRRLSSQRQSLSEIPDWETIIPPQLPPPRTRPPPIPLPTVSE</sequence>
<dbReference type="InterPro" id="IPR001849">
    <property type="entry name" value="PH_domain"/>
</dbReference>
<dbReference type="AlphaFoldDB" id="A0A9P7BL59"/>
<feature type="region of interest" description="Disordered" evidence="1">
    <location>
        <begin position="268"/>
        <end position="351"/>
    </location>
</feature>
<evidence type="ECO:0000313" key="4">
    <source>
        <dbReference type="Proteomes" id="UP000716291"/>
    </source>
</evidence>
<evidence type="ECO:0000259" key="2">
    <source>
        <dbReference type="PROSITE" id="PS50003"/>
    </source>
</evidence>
<dbReference type="PROSITE" id="PS50003">
    <property type="entry name" value="PH_DOMAIN"/>
    <property type="match status" value="1"/>
</dbReference>
<protein>
    <recommendedName>
        <fullName evidence="2">PH domain-containing protein</fullName>
    </recommendedName>
</protein>
<dbReference type="EMBL" id="JAANQT010003411">
    <property type="protein sequence ID" value="KAG1301075.1"/>
    <property type="molecule type" value="Genomic_DNA"/>
</dbReference>
<comment type="caution">
    <text evidence="3">The sequence shown here is derived from an EMBL/GenBank/DDBJ whole genome shotgun (WGS) entry which is preliminary data.</text>
</comment>
<dbReference type="SMART" id="SM00233">
    <property type="entry name" value="PH"/>
    <property type="match status" value="1"/>
</dbReference>
<dbReference type="Proteomes" id="UP000716291">
    <property type="component" value="Unassembled WGS sequence"/>
</dbReference>
<organism evidence="3 4">
    <name type="scientific">Rhizopus oryzae</name>
    <name type="common">Mucormycosis agent</name>
    <name type="synonym">Rhizopus arrhizus var. delemar</name>
    <dbReference type="NCBI Taxonomy" id="64495"/>
    <lineage>
        <taxon>Eukaryota</taxon>
        <taxon>Fungi</taxon>
        <taxon>Fungi incertae sedis</taxon>
        <taxon>Mucoromycota</taxon>
        <taxon>Mucoromycotina</taxon>
        <taxon>Mucoromycetes</taxon>
        <taxon>Mucorales</taxon>
        <taxon>Mucorineae</taxon>
        <taxon>Rhizopodaceae</taxon>
        <taxon>Rhizopus</taxon>
    </lineage>
</organism>
<feature type="compositionally biased region" description="Pro residues" evidence="1">
    <location>
        <begin position="332"/>
        <end position="351"/>
    </location>
</feature>
<gene>
    <name evidence="3" type="ORF">G6F64_012124</name>
</gene>
<feature type="domain" description="PH" evidence="2">
    <location>
        <begin position="131"/>
        <end position="231"/>
    </location>
</feature>
<keyword evidence="4" id="KW-1185">Reference proteome</keyword>